<dbReference type="RefSeq" id="XP_016221614.1">
    <property type="nucleotide sequence ID" value="XM_016372282.1"/>
</dbReference>
<feature type="domain" description="Isochorismatase-like" evidence="2">
    <location>
        <begin position="11"/>
        <end position="174"/>
    </location>
</feature>
<dbReference type="SUPFAM" id="SSF52499">
    <property type="entry name" value="Isochorismatase-like hydrolases"/>
    <property type="match status" value="1"/>
</dbReference>
<dbReference type="OMA" id="HVCVFQT"/>
<dbReference type="Gene3D" id="3.40.50.850">
    <property type="entry name" value="Isochorismatase-like"/>
    <property type="match status" value="1"/>
</dbReference>
<dbReference type="PANTHER" id="PTHR14119">
    <property type="entry name" value="HYDROLASE"/>
    <property type="match status" value="1"/>
</dbReference>
<dbReference type="GeneID" id="27325231"/>
<organism evidence="3 4">
    <name type="scientific">Exophiala mesophila</name>
    <name type="common">Black yeast-like fungus</name>
    <dbReference type="NCBI Taxonomy" id="212818"/>
    <lineage>
        <taxon>Eukaryota</taxon>
        <taxon>Fungi</taxon>
        <taxon>Dikarya</taxon>
        <taxon>Ascomycota</taxon>
        <taxon>Pezizomycotina</taxon>
        <taxon>Eurotiomycetes</taxon>
        <taxon>Chaetothyriomycetidae</taxon>
        <taxon>Chaetothyriales</taxon>
        <taxon>Herpotrichiellaceae</taxon>
        <taxon>Exophiala</taxon>
    </lineage>
</organism>
<dbReference type="PANTHER" id="PTHR14119:SF3">
    <property type="entry name" value="ISOCHORISMATASE DOMAIN-CONTAINING PROTEIN 2"/>
    <property type="match status" value="1"/>
</dbReference>
<evidence type="ECO:0000313" key="4">
    <source>
        <dbReference type="Proteomes" id="UP000054302"/>
    </source>
</evidence>
<dbReference type="InterPro" id="IPR036380">
    <property type="entry name" value="Isochorismatase-like_sf"/>
</dbReference>
<dbReference type="Proteomes" id="UP000054302">
    <property type="component" value="Unassembled WGS sequence"/>
</dbReference>
<dbReference type="AlphaFoldDB" id="A0A0D1WM51"/>
<dbReference type="STRING" id="212818.A0A0D1WM51"/>
<dbReference type="Pfam" id="PF00857">
    <property type="entry name" value="Isochorismatase"/>
    <property type="match status" value="1"/>
</dbReference>
<dbReference type="EMBL" id="KN847524">
    <property type="protein sequence ID" value="KIV90040.1"/>
    <property type="molecule type" value="Genomic_DNA"/>
</dbReference>
<reference evidence="3 4" key="1">
    <citation type="submission" date="2015-01" db="EMBL/GenBank/DDBJ databases">
        <title>The Genome Sequence of Exophiala mesophila CBS40295.</title>
        <authorList>
            <consortium name="The Broad Institute Genomics Platform"/>
            <person name="Cuomo C."/>
            <person name="de Hoog S."/>
            <person name="Gorbushina A."/>
            <person name="Stielow B."/>
            <person name="Teixiera M."/>
            <person name="Abouelleil A."/>
            <person name="Chapman S.B."/>
            <person name="Priest M."/>
            <person name="Young S.K."/>
            <person name="Wortman J."/>
            <person name="Nusbaum C."/>
            <person name="Birren B."/>
        </authorList>
    </citation>
    <scope>NUCLEOTIDE SEQUENCE [LARGE SCALE GENOMIC DNA]</scope>
    <source>
        <strain evidence="3 4">CBS 40295</strain>
    </source>
</reference>
<comment type="similarity">
    <text evidence="1">Belongs to the isochorismatase family.</text>
</comment>
<protein>
    <recommendedName>
        <fullName evidence="2">Isochorismatase-like domain-containing protein</fullName>
    </recommendedName>
</protein>
<name>A0A0D1WM51_EXOME</name>
<dbReference type="OrthoDB" id="269496at2759"/>
<dbReference type="InterPro" id="IPR000868">
    <property type="entry name" value="Isochorismatase-like_dom"/>
</dbReference>
<accession>A0A0D1WM51</accession>
<evidence type="ECO:0000259" key="2">
    <source>
        <dbReference type="Pfam" id="PF00857"/>
    </source>
</evidence>
<dbReference type="VEuPathDB" id="FungiDB:PV10_07386"/>
<keyword evidence="4" id="KW-1185">Reference proteome</keyword>
<dbReference type="InterPro" id="IPR050993">
    <property type="entry name" value="Isochorismatase_domain"/>
</dbReference>
<sequence>MSGSCRIENPVLFICDIQEKFRSAIWEYEKVISTTQKLVKAATILKMPIFVTTQNAARLGPTVSEIESMLPKSGAGGAPAPRTVDKTLFSMMVPELVSQLPTTPATSPATPSRLSVILVGIETHICVTQTTLDLLRLGHKVYLVADGVSSCNELERPIALRRLAREGAVVTTSEGLLFELLGDAKSENFRAVSGLVKDTKDRTRDAVATLGKL</sequence>
<evidence type="ECO:0000313" key="3">
    <source>
        <dbReference type="EMBL" id="KIV90040.1"/>
    </source>
</evidence>
<gene>
    <name evidence="3" type="ORF">PV10_07386</name>
</gene>
<proteinExistence type="inferred from homology"/>
<evidence type="ECO:0000256" key="1">
    <source>
        <dbReference type="ARBA" id="ARBA00006336"/>
    </source>
</evidence>